<feature type="region of interest" description="Disordered" evidence="3">
    <location>
        <begin position="68"/>
        <end position="115"/>
    </location>
</feature>
<dbReference type="GO" id="GO:0000981">
    <property type="term" value="F:DNA-binding transcription factor activity, RNA polymerase II-specific"/>
    <property type="evidence" value="ECO:0007669"/>
    <property type="project" value="InterPro"/>
</dbReference>
<dbReference type="GO" id="GO:0045944">
    <property type="term" value="P:positive regulation of transcription by RNA polymerase II"/>
    <property type="evidence" value="ECO:0007669"/>
    <property type="project" value="TreeGrafter"/>
</dbReference>
<dbReference type="EMBL" id="ML994650">
    <property type="protein sequence ID" value="KAF2182101.1"/>
    <property type="molecule type" value="Genomic_DNA"/>
</dbReference>
<dbReference type="Proteomes" id="UP000800200">
    <property type="component" value="Unassembled WGS sequence"/>
</dbReference>
<dbReference type="GO" id="GO:0000976">
    <property type="term" value="F:transcription cis-regulatory region binding"/>
    <property type="evidence" value="ECO:0007669"/>
    <property type="project" value="TreeGrafter"/>
</dbReference>
<dbReference type="PROSITE" id="PS00463">
    <property type="entry name" value="ZN2_CY6_FUNGAL_1"/>
    <property type="match status" value="1"/>
</dbReference>
<dbReference type="Pfam" id="PF11951">
    <property type="entry name" value="Fungal_trans_2"/>
    <property type="match status" value="1"/>
</dbReference>
<keyword evidence="2" id="KW-0539">Nucleus</keyword>
<accession>A0A6A6DRC3</accession>
<dbReference type="CDD" id="cd00067">
    <property type="entry name" value="GAL4"/>
    <property type="match status" value="1"/>
</dbReference>
<gene>
    <name evidence="5" type="ORF">K469DRAFT_587513</name>
</gene>
<evidence type="ECO:0000256" key="2">
    <source>
        <dbReference type="ARBA" id="ARBA00023242"/>
    </source>
</evidence>
<dbReference type="Gene3D" id="4.10.240.10">
    <property type="entry name" value="Zn(2)-C6 fungal-type DNA-binding domain"/>
    <property type="match status" value="1"/>
</dbReference>
<protein>
    <recommendedName>
        <fullName evidence="4">Zn(2)-C6 fungal-type domain-containing protein</fullName>
    </recommendedName>
</protein>
<evidence type="ECO:0000259" key="4">
    <source>
        <dbReference type="PROSITE" id="PS50048"/>
    </source>
</evidence>
<evidence type="ECO:0000256" key="1">
    <source>
        <dbReference type="ARBA" id="ARBA00004123"/>
    </source>
</evidence>
<dbReference type="InterPro" id="IPR021858">
    <property type="entry name" value="Fun_TF"/>
</dbReference>
<keyword evidence="6" id="KW-1185">Reference proteome</keyword>
<dbReference type="InterPro" id="IPR001138">
    <property type="entry name" value="Zn2Cys6_DnaBD"/>
</dbReference>
<evidence type="ECO:0000313" key="5">
    <source>
        <dbReference type="EMBL" id="KAF2182101.1"/>
    </source>
</evidence>
<dbReference type="InterPro" id="IPR036864">
    <property type="entry name" value="Zn2-C6_fun-type_DNA-bd_sf"/>
</dbReference>
<dbReference type="PROSITE" id="PS50048">
    <property type="entry name" value="ZN2_CY6_FUNGAL_2"/>
    <property type="match status" value="1"/>
</dbReference>
<name>A0A6A6DRC3_9PEZI</name>
<evidence type="ECO:0000313" key="6">
    <source>
        <dbReference type="Proteomes" id="UP000800200"/>
    </source>
</evidence>
<dbReference type="PANTHER" id="PTHR37534">
    <property type="entry name" value="TRANSCRIPTIONAL ACTIVATOR PROTEIN UGA3"/>
    <property type="match status" value="1"/>
</dbReference>
<feature type="domain" description="Zn(2)-C6 fungal-type" evidence="4">
    <location>
        <begin position="12"/>
        <end position="40"/>
    </location>
</feature>
<dbReference type="PANTHER" id="PTHR37534:SF51">
    <property type="entry name" value="ACRIFLAVINE SENSITIVITY CONTROL PROTEIN ACR-2"/>
    <property type="match status" value="1"/>
</dbReference>
<dbReference type="AlphaFoldDB" id="A0A6A6DRC3"/>
<dbReference type="OrthoDB" id="5380854at2759"/>
<dbReference type="SMART" id="SM00066">
    <property type="entry name" value="GAL4"/>
    <property type="match status" value="1"/>
</dbReference>
<dbReference type="Pfam" id="PF00172">
    <property type="entry name" value="Zn_clus"/>
    <property type="match status" value="1"/>
</dbReference>
<proteinExistence type="predicted"/>
<dbReference type="SUPFAM" id="SSF57701">
    <property type="entry name" value="Zn2/Cys6 DNA-binding domain"/>
    <property type="match status" value="1"/>
</dbReference>
<comment type="subcellular location">
    <subcellularLocation>
        <location evidence="1">Nucleus</location>
    </subcellularLocation>
</comment>
<organism evidence="5 6">
    <name type="scientific">Zopfia rhizophila CBS 207.26</name>
    <dbReference type="NCBI Taxonomy" id="1314779"/>
    <lineage>
        <taxon>Eukaryota</taxon>
        <taxon>Fungi</taxon>
        <taxon>Dikarya</taxon>
        <taxon>Ascomycota</taxon>
        <taxon>Pezizomycotina</taxon>
        <taxon>Dothideomycetes</taxon>
        <taxon>Dothideomycetes incertae sedis</taxon>
        <taxon>Zopfiaceae</taxon>
        <taxon>Zopfia</taxon>
    </lineage>
</organism>
<sequence>MTAQDLTLPTKSCHNCRRRRWKCDRSLPVCQKCLHSGADCLGYGKLFVWNQGVASRGKMMGKSFEEMASMKKEGQEHCPSSKEREQSQRPGFSLTLVSNPGSGESPVSDPTKKEEMDTNMPLRWSLIDPLVKDLNRHSRYYLFHFATQLCGDMVIYDGPGHNPIRDLIPATSAHPLLLQVMIANSAFHVHNLSRELIDASIYQANRTPCLMAYYRSVSRFGGPFKSSYRDALIAKQRSLSLLSQTVTLVDGTNFDVVLVSILLLINYDLIESGKDSWKVHMEGARKLISLVGNSSFQPQNMSRLRTCLLSDMLVFFILGSTLTFSSITKKLLPDSIDLEAILKYAETNNYLSCPDPLLRIMLMSFELPDTGGKDCEDDISIIQDQVKVLLEAALAFDPEKWAVTFQPASPFEDLEKRTRIASAHRSAACLYIARVLPGTSPLISPTSDSAVISLPGLANDILHHLSYLNPSDKVFKSIGWPIFLAGAESDIPAQQKWIMEKLDSLWNEMFWGYILNVKEVLKLIWKCKERTTEGEEVCWVDEVKRMGTELLIA</sequence>
<evidence type="ECO:0000256" key="3">
    <source>
        <dbReference type="SAM" id="MobiDB-lite"/>
    </source>
</evidence>
<dbReference type="GO" id="GO:0008270">
    <property type="term" value="F:zinc ion binding"/>
    <property type="evidence" value="ECO:0007669"/>
    <property type="project" value="InterPro"/>
</dbReference>
<reference evidence="5" key="1">
    <citation type="journal article" date="2020" name="Stud. Mycol.">
        <title>101 Dothideomycetes genomes: a test case for predicting lifestyles and emergence of pathogens.</title>
        <authorList>
            <person name="Haridas S."/>
            <person name="Albert R."/>
            <person name="Binder M."/>
            <person name="Bloem J."/>
            <person name="Labutti K."/>
            <person name="Salamov A."/>
            <person name="Andreopoulos B."/>
            <person name="Baker S."/>
            <person name="Barry K."/>
            <person name="Bills G."/>
            <person name="Bluhm B."/>
            <person name="Cannon C."/>
            <person name="Castanera R."/>
            <person name="Culley D."/>
            <person name="Daum C."/>
            <person name="Ezra D."/>
            <person name="Gonzalez J."/>
            <person name="Henrissat B."/>
            <person name="Kuo A."/>
            <person name="Liang C."/>
            <person name="Lipzen A."/>
            <person name="Lutzoni F."/>
            <person name="Magnuson J."/>
            <person name="Mondo S."/>
            <person name="Nolan M."/>
            <person name="Ohm R."/>
            <person name="Pangilinan J."/>
            <person name="Park H.-J."/>
            <person name="Ramirez L."/>
            <person name="Alfaro M."/>
            <person name="Sun H."/>
            <person name="Tritt A."/>
            <person name="Yoshinaga Y."/>
            <person name="Zwiers L.-H."/>
            <person name="Turgeon B."/>
            <person name="Goodwin S."/>
            <person name="Spatafora J."/>
            <person name="Crous P."/>
            <person name="Grigoriev I."/>
        </authorList>
    </citation>
    <scope>NUCLEOTIDE SEQUENCE</scope>
    <source>
        <strain evidence="5">CBS 207.26</strain>
    </source>
</reference>
<feature type="compositionally biased region" description="Basic and acidic residues" evidence="3">
    <location>
        <begin position="68"/>
        <end position="87"/>
    </location>
</feature>
<dbReference type="GO" id="GO:0005634">
    <property type="term" value="C:nucleus"/>
    <property type="evidence" value="ECO:0007669"/>
    <property type="project" value="UniProtKB-SubCell"/>
</dbReference>